<keyword evidence="6" id="KW-0539">Nucleus</keyword>
<gene>
    <name evidence="9" type="ORF">MCOR_24345</name>
</gene>
<feature type="domain" description="BZIP" evidence="8">
    <location>
        <begin position="202"/>
        <end position="259"/>
    </location>
</feature>
<feature type="compositionally biased region" description="Low complexity" evidence="7">
    <location>
        <begin position="156"/>
        <end position="169"/>
    </location>
</feature>
<evidence type="ECO:0000313" key="9">
    <source>
        <dbReference type="EMBL" id="CAC5389141.1"/>
    </source>
</evidence>
<dbReference type="PANTHER" id="PTHR11988">
    <property type="entry name" value="THYROTROPH EMBRYONIC FACTOR RELATED"/>
    <property type="match status" value="1"/>
</dbReference>
<evidence type="ECO:0000256" key="4">
    <source>
        <dbReference type="ARBA" id="ARBA00023125"/>
    </source>
</evidence>
<dbReference type="GO" id="GO:0000978">
    <property type="term" value="F:RNA polymerase II cis-regulatory region sequence-specific DNA binding"/>
    <property type="evidence" value="ECO:0007669"/>
    <property type="project" value="TreeGrafter"/>
</dbReference>
<comment type="similarity">
    <text evidence="2">Belongs to the bZIP family. NFIL3 subfamily.</text>
</comment>
<dbReference type="SUPFAM" id="SSF57959">
    <property type="entry name" value="Leucine zipper domain"/>
    <property type="match status" value="1"/>
</dbReference>
<dbReference type="Pfam" id="PF07716">
    <property type="entry name" value="bZIP_2"/>
    <property type="match status" value="1"/>
</dbReference>
<feature type="compositionally biased region" description="Basic and acidic residues" evidence="7">
    <location>
        <begin position="199"/>
        <end position="223"/>
    </location>
</feature>
<evidence type="ECO:0000259" key="8">
    <source>
        <dbReference type="PROSITE" id="PS50217"/>
    </source>
</evidence>
<evidence type="ECO:0000256" key="7">
    <source>
        <dbReference type="SAM" id="MobiDB-lite"/>
    </source>
</evidence>
<feature type="compositionally biased region" description="Polar residues" evidence="7">
    <location>
        <begin position="87"/>
        <end position="107"/>
    </location>
</feature>
<sequence length="265" mass="30005">MQDPYSMMHREERFFKPYNQTSSASRFPNMPSSSYYGMHYPSHTMTQSDLANMSSGSLDFSQFHPSVEGMMTSSGSSHTMPNPIPAHSSNNMSTLPTDNLSPHSIPTSLPLDHSHHQSGSPPNMDVLDVLNSHRSSPIDDKSSLKKEIEYSNANELSSPSSTTSNHSLSQQDAANADCDSESDGFRMPPKKRQNVNPESQKDNCYWEKRKKNNESAKRSREARRMKEEQIALRVVYLEQENLQLRTEVSLLKGEIEKLRCMLYNP</sequence>
<keyword evidence="10" id="KW-1185">Reference proteome</keyword>
<reference evidence="9 10" key="1">
    <citation type="submission" date="2020-06" db="EMBL/GenBank/DDBJ databases">
        <authorList>
            <person name="Li R."/>
            <person name="Bekaert M."/>
        </authorList>
    </citation>
    <scope>NUCLEOTIDE SEQUENCE [LARGE SCALE GENOMIC DNA]</scope>
    <source>
        <strain evidence="10">wild</strain>
    </source>
</reference>
<dbReference type="InterPro" id="IPR004827">
    <property type="entry name" value="bZIP"/>
</dbReference>
<accession>A0A6J8C0T3</accession>
<feature type="region of interest" description="Disordered" evidence="7">
    <location>
        <begin position="64"/>
        <end position="223"/>
    </location>
</feature>
<dbReference type="PROSITE" id="PS50217">
    <property type="entry name" value="BZIP"/>
    <property type="match status" value="1"/>
</dbReference>
<dbReference type="GO" id="GO:0005634">
    <property type="term" value="C:nucleus"/>
    <property type="evidence" value="ECO:0007669"/>
    <property type="project" value="UniProtKB-SubCell"/>
</dbReference>
<dbReference type="Gene3D" id="1.20.5.170">
    <property type="match status" value="1"/>
</dbReference>
<comment type="subcellular location">
    <subcellularLocation>
        <location evidence="1">Nucleus</location>
    </subcellularLocation>
</comment>
<evidence type="ECO:0000256" key="1">
    <source>
        <dbReference type="ARBA" id="ARBA00004123"/>
    </source>
</evidence>
<protein>
    <recommendedName>
        <fullName evidence="8">BZIP domain-containing protein</fullName>
    </recommendedName>
</protein>
<dbReference type="InterPro" id="IPR046347">
    <property type="entry name" value="bZIP_sf"/>
</dbReference>
<keyword evidence="3" id="KW-0805">Transcription regulation</keyword>
<evidence type="ECO:0000256" key="2">
    <source>
        <dbReference type="ARBA" id="ARBA00006079"/>
    </source>
</evidence>
<dbReference type="OrthoDB" id="6022300at2759"/>
<dbReference type="AlphaFoldDB" id="A0A6J8C0T3"/>
<keyword evidence="4" id="KW-0238">DNA-binding</keyword>
<name>A0A6J8C0T3_MYTCO</name>
<dbReference type="FunFam" id="1.20.5.170:FF:000025">
    <property type="entry name" value="nuclear factor interleukin-3-regulated protein-like"/>
    <property type="match status" value="1"/>
</dbReference>
<evidence type="ECO:0000313" key="10">
    <source>
        <dbReference type="Proteomes" id="UP000507470"/>
    </source>
</evidence>
<dbReference type="EMBL" id="CACVKT020004322">
    <property type="protein sequence ID" value="CAC5389141.1"/>
    <property type="molecule type" value="Genomic_DNA"/>
</dbReference>
<dbReference type="SMART" id="SM00338">
    <property type="entry name" value="BRLZ"/>
    <property type="match status" value="1"/>
</dbReference>
<organism evidence="9 10">
    <name type="scientific">Mytilus coruscus</name>
    <name type="common">Sea mussel</name>
    <dbReference type="NCBI Taxonomy" id="42192"/>
    <lineage>
        <taxon>Eukaryota</taxon>
        <taxon>Metazoa</taxon>
        <taxon>Spiralia</taxon>
        <taxon>Lophotrochozoa</taxon>
        <taxon>Mollusca</taxon>
        <taxon>Bivalvia</taxon>
        <taxon>Autobranchia</taxon>
        <taxon>Pteriomorphia</taxon>
        <taxon>Mytilida</taxon>
        <taxon>Mytiloidea</taxon>
        <taxon>Mytilidae</taxon>
        <taxon>Mytilinae</taxon>
        <taxon>Mytilus</taxon>
    </lineage>
</organism>
<evidence type="ECO:0000256" key="5">
    <source>
        <dbReference type="ARBA" id="ARBA00023163"/>
    </source>
</evidence>
<dbReference type="CDD" id="cd14695">
    <property type="entry name" value="bZIP_HLF"/>
    <property type="match status" value="1"/>
</dbReference>
<dbReference type="PANTHER" id="PTHR11988:SF27">
    <property type="entry name" value="GH27708P"/>
    <property type="match status" value="1"/>
</dbReference>
<keyword evidence="5" id="KW-0804">Transcription</keyword>
<feature type="compositionally biased region" description="Basic and acidic residues" evidence="7">
    <location>
        <begin position="136"/>
        <end position="149"/>
    </location>
</feature>
<proteinExistence type="inferred from homology"/>
<evidence type="ECO:0000256" key="3">
    <source>
        <dbReference type="ARBA" id="ARBA00023015"/>
    </source>
</evidence>
<feature type="compositionally biased region" description="Low complexity" evidence="7">
    <location>
        <begin position="69"/>
        <end position="80"/>
    </location>
</feature>
<evidence type="ECO:0000256" key="6">
    <source>
        <dbReference type="ARBA" id="ARBA00023242"/>
    </source>
</evidence>
<dbReference type="GO" id="GO:0000981">
    <property type="term" value="F:DNA-binding transcription factor activity, RNA polymerase II-specific"/>
    <property type="evidence" value="ECO:0007669"/>
    <property type="project" value="TreeGrafter"/>
</dbReference>
<dbReference type="InterPro" id="IPR040223">
    <property type="entry name" value="PAR_bZIP"/>
</dbReference>
<dbReference type="Proteomes" id="UP000507470">
    <property type="component" value="Unassembled WGS sequence"/>
</dbReference>